<dbReference type="Proteomes" id="UP000507245">
    <property type="component" value="Unassembled WGS sequence"/>
</dbReference>
<keyword evidence="3" id="KW-1185">Reference proteome</keyword>
<feature type="region of interest" description="Disordered" evidence="1">
    <location>
        <begin position="1"/>
        <end position="66"/>
    </location>
</feature>
<protein>
    <submittedName>
        <fullName evidence="2">Uncharacterized protein</fullName>
    </submittedName>
</protein>
<reference evidence="3" key="1">
    <citation type="journal article" date="2020" name="Genome Biol.">
        <title>Gamete binning: chromosome-level and haplotype-resolved genome assembly enabled by high-throughput single-cell sequencing of gamete genomes.</title>
        <authorList>
            <person name="Campoy J.A."/>
            <person name="Sun H."/>
            <person name="Goel M."/>
            <person name="Jiao W.-B."/>
            <person name="Folz-Donahue K."/>
            <person name="Wang N."/>
            <person name="Rubio M."/>
            <person name="Liu C."/>
            <person name="Kukat C."/>
            <person name="Ruiz D."/>
            <person name="Huettel B."/>
            <person name="Schneeberger K."/>
        </authorList>
    </citation>
    <scope>NUCLEOTIDE SEQUENCE [LARGE SCALE GENOMIC DNA]</scope>
    <source>
        <strain evidence="3">cv. Rojo Pasion</strain>
    </source>
</reference>
<dbReference type="EMBL" id="CAEKKB010000001">
    <property type="protein sequence ID" value="CAB4294190.1"/>
    <property type="molecule type" value="Genomic_DNA"/>
</dbReference>
<accession>A0A6J5VXY7</accession>
<evidence type="ECO:0000256" key="1">
    <source>
        <dbReference type="SAM" id="MobiDB-lite"/>
    </source>
</evidence>
<evidence type="ECO:0000313" key="3">
    <source>
        <dbReference type="Proteomes" id="UP000507245"/>
    </source>
</evidence>
<sequence>MGGSREVDEGPSNGKGGPEPPSMGERGGMESEEGEGNEGPERGVRKGSWAGSTWAESAGGEVGKCGSAWAGCVRGKVGKEMSDVEGGIGRVVVAV</sequence>
<evidence type="ECO:0000313" key="2">
    <source>
        <dbReference type="EMBL" id="CAB4294190.1"/>
    </source>
</evidence>
<organism evidence="2 3">
    <name type="scientific">Prunus armeniaca</name>
    <name type="common">Apricot</name>
    <name type="synonym">Armeniaca vulgaris</name>
    <dbReference type="NCBI Taxonomy" id="36596"/>
    <lineage>
        <taxon>Eukaryota</taxon>
        <taxon>Viridiplantae</taxon>
        <taxon>Streptophyta</taxon>
        <taxon>Embryophyta</taxon>
        <taxon>Tracheophyta</taxon>
        <taxon>Spermatophyta</taxon>
        <taxon>Magnoliopsida</taxon>
        <taxon>eudicotyledons</taxon>
        <taxon>Gunneridae</taxon>
        <taxon>Pentapetalae</taxon>
        <taxon>rosids</taxon>
        <taxon>fabids</taxon>
        <taxon>Rosales</taxon>
        <taxon>Rosaceae</taxon>
        <taxon>Amygdaloideae</taxon>
        <taxon>Amygdaleae</taxon>
        <taxon>Prunus</taxon>
    </lineage>
</organism>
<name>A0A6J5VXY7_PRUAR</name>
<proteinExistence type="predicted"/>
<gene>
    <name evidence="2" type="ORF">ORAREDHAP_LOCUS4154</name>
</gene>
<dbReference type="AlphaFoldDB" id="A0A6J5VXY7"/>